<dbReference type="Gene3D" id="1.10.510.10">
    <property type="entry name" value="Transferase(Phosphotransferase) domain 1"/>
    <property type="match status" value="1"/>
</dbReference>
<protein>
    <recommendedName>
        <fullName evidence="1">non-specific serine/threonine protein kinase</fullName>
        <ecNumber evidence="1">2.7.11.1</ecNumber>
    </recommendedName>
</protein>
<dbReference type="Gene3D" id="3.30.200.20">
    <property type="entry name" value="Phosphorylase Kinase, domain 1"/>
    <property type="match status" value="1"/>
</dbReference>
<reference evidence="14" key="1">
    <citation type="submission" date="2023-10" db="EMBL/GenBank/DDBJ databases">
        <title>Chromosome-level genome of the transformable northern wattle, Acacia crassicarpa.</title>
        <authorList>
            <person name="Massaro I."/>
            <person name="Sinha N.R."/>
            <person name="Poethig S."/>
            <person name="Leichty A.R."/>
        </authorList>
    </citation>
    <scope>NUCLEOTIDE SEQUENCE</scope>
    <source>
        <strain evidence="14">Acra3RX</strain>
        <tissue evidence="14">Leaf</tissue>
    </source>
</reference>
<evidence type="ECO:0000256" key="4">
    <source>
        <dbReference type="ARBA" id="ARBA00022729"/>
    </source>
</evidence>
<dbReference type="PANTHER" id="PTHR27002:SF1087">
    <property type="entry name" value="PROTEIN KINASE DOMAIN-CONTAINING PROTEIN"/>
    <property type="match status" value="1"/>
</dbReference>
<keyword evidence="15" id="KW-1185">Reference proteome</keyword>
<dbReference type="SMART" id="SM00220">
    <property type="entry name" value="S_TKc"/>
    <property type="match status" value="1"/>
</dbReference>
<evidence type="ECO:0000313" key="15">
    <source>
        <dbReference type="Proteomes" id="UP001293593"/>
    </source>
</evidence>
<dbReference type="SUPFAM" id="SSF56112">
    <property type="entry name" value="Protein kinase-like (PK-like)"/>
    <property type="match status" value="1"/>
</dbReference>
<dbReference type="Pfam" id="PF08276">
    <property type="entry name" value="PAN_2"/>
    <property type="match status" value="1"/>
</dbReference>
<keyword evidence="12" id="KW-0472">Membrane</keyword>
<gene>
    <name evidence="14" type="ORF">QN277_002344</name>
</gene>
<keyword evidence="5" id="KW-0547">Nucleotide-binding</keyword>
<dbReference type="InterPro" id="IPR003609">
    <property type="entry name" value="Pan_app"/>
</dbReference>
<keyword evidence="4" id="KW-0732">Signal</keyword>
<dbReference type="EC" id="2.7.11.1" evidence="1"/>
<evidence type="ECO:0000256" key="11">
    <source>
        <dbReference type="ARBA" id="ARBA00048679"/>
    </source>
</evidence>
<dbReference type="InterPro" id="IPR001245">
    <property type="entry name" value="Ser-Thr/Tyr_kinase_cat_dom"/>
</dbReference>
<sequence length="632" mass="71768">MKLGVNHKTHQFWSVTASLSDTSPASGSFTLEWEPRIKQLIIKRQGQIYWMSGVLKNKRFVNIPEQVQKFYEYSIVSNEGEDSFSFRSKYGDESQWVLFHNGRLLETRGGDFIIASADTCYGYNSEGGCQKWESPKCRKPGEKFQIQFQFMVAPSGNDSFSVVDKNISIGESDCKASCWINCTCFAFKTLFSNGTGCIYYHGHWRTEKIDSRDESINILVPSTHDSDHKDLKWKIIGLTVAAALITICLGIFYLSRWRKASEVQENGGRSREETELLNLVSFDRHTTVNELKKDVKKGNLKIFNYESIMEATNRFSPENLVGKGGFGPVYKGLLPMGEQIAIKRLSRGSSQGAIEFKNELILIAELQHVNLVQLLGCCIHEEERMLIYEFMPNKSLDFFLFDSTHSKSLGWKRRFNIIEGIIQGLLYLHKYSRLKIVHRDLKASNILLDDNMNPKISDFGLAKIFTQESNVQTKRIVGTYGYMSPEYAMEGIFSTKSDIYSFGVLILEIISGRRNNSFHNSQGPLNLVGQVWKLWKEGKVLDIVDPTLREQCEPDQVSRCAHIGLLCVEENAEDRPAMSDVITMLASETASLPFPARPAFCSGRRKLKKKYHPGDFETHSVNGLSISTIKAR</sequence>
<organism evidence="14 15">
    <name type="scientific">Acacia crassicarpa</name>
    <name type="common">northern wattle</name>
    <dbReference type="NCBI Taxonomy" id="499986"/>
    <lineage>
        <taxon>Eukaryota</taxon>
        <taxon>Viridiplantae</taxon>
        <taxon>Streptophyta</taxon>
        <taxon>Embryophyta</taxon>
        <taxon>Tracheophyta</taxon>
        <taxon>Spermatophyta</taxon>
        <taxon>Magnoliopsida</taxon>
        <taxon>eudicotyledons</taxon>
        <taxon>Gunneridae</taxon>
        <taxon>Pentapetalae</taxon>
        <taxon>rosids</taxon>
        <taxon>fabids</taxon>
        <taxon>Fabales</taxon>
        <taxon>Fabaceae</taxon>
        <taxon>Caesalpinioideae</taxon>
        <taxon>mimosoid clade</taxon>
        <taxon>Acacieae</taxon>
        <taxon>Acacia</taxon>
    </lineage>
</organism>
<evidence type="ECO:0000256" key="12">
    <source>
        <dbReference type="SAM" id="Phobius"/>
    </source>
</evidence>
<dbReference type="AlphaFoldDB" id="A0AAE1NBK1"/>
<dbReference type="InterPro" id="IPR000719">
    <property type="entry name" value="Prot_kinase_dom"/>
</dbReference>
<keyword evidence="7" id="KW-0067">ATP-binding</keyword>
<evidence type="ECO:0000256" key="9">
    <source>
        <dbReference type="ARBA" id="ARBA00023180"/>
    </source>
</evidence>
<keyword evidence="9" id="KW-0325">Glycoprotein</keyword>
<evidence type="ECO:0000313" key="14">
    <source>
        <dbReference type="EMBL" id="KAK4285676.1"/>
    </source>
</evidence>
<dbReference type="GO" id="GO:0005886">
    <property type="term" value="C:plasma membrane"/>
    <property type="evidence" value="ECO:0007669"/>
    <property type="project" value="TreeGrafter"/>
</dbReference>
<name>A0AAE1NBK1_9FABA</name>
<evidence type="ECO:0000259" key="13">
    <source>
        <dbReference type="PROSITE" id="PS50011"/>
    </source>
</evidence>
<keyword evidence="2" id="KW-0723">Serine/threonine-protein kinase</keyword>
<keyword evidence="6" id="KW-0418">Kinase</keyword>
<evidence type="ECO:0000256" key="5">
    <source>
        <dbReference type="ARBA" id="ARBA00022741"/>
    </source>
</evidence>
<evidence type="ECO:0000256" key="10">
    <source>
        <dbReference type="ARBA" id="ARBA00047899"/>
    </source>
</evidence>
<evidence type="ECO:0000256" key="3">
    <source>
        <dbReference type="ARBA" id="ARBA00022679"/>
    </source>
</evidence>
<dbReference type="GO" id="GO:0004674">
    <property type="term" value="F:protein serine/threonine kinase activity"/>
    <property type="evidence" value="ECO:0007669"/>
    <property type="project" value="UniProtKB-KW"/>
</dbReference>
<keyword evidence="12" id="KW-0812">Transmembrane</keyword>
<feature type="transmembrane region" description="Helical" evidence="12">
    <location>
        <begin position="235"/>
        <end position="254"/>
    </location>
</feature>
<dbReference type="InterPro" id="IPR021820">
    <property type="entry name" value="S-locus_recpt_kinase_C"/>
</dbReference>
<evidence type="ECO:0000256" key="6">
    <source>
        <dbReference type="ARBA" id="ARBA00022777"/>
    </source>
</evidence>
<comment type="catalytic activity">
    <reaction evidence="11">
        <text>L-seryl-[protein] + ATP = O-phospho-L-seryl-[protein] + ADP + H(+)</text>
        <dbReference type="Rhea" id="RHEA:17989"/>
        <dbReference type="Rhea" id="RHEA-COMP:9863"/>
        <dbReference type="Rhea" id="RHEA-COMP:11604"/>
        <dbReference type="ChEBI" id="CHEBI:15378"/>
        <dbReference type="ChEBI" id="CHEBI:29999"/>
        <dbReference type="ChEBI" id="CHEBI:30616"/>
        <dbReference type="ChEBI" id="CHEBI:83421"/>
        <dbReference type="ChEBI" id="CHEBI:456216"/>
        <dbReference type="EC" id="2.7.11.1"/>
    </reaction>
</comment>
<keyword evidence="3" id="KW-0808">Transferase</keyword>
<dbReference type="PANTHER" id="PTHR27002">
    <property type="entry name" value="RECEPTOR-LIKE SERINE/THREONINE-PROTEIN KINASE SD1-8"/>
    <property type="match status" value="1"/>
</dbReference>
<evidence type="ECO:0000256" key="1">
    <source>
        <dbReference type="ARBA" id="ARBA00012513"/>
    </source>
</evidence>
<keyword evidence="12" id="KW-1133">Transmembrane helix</keyword>
<dbReference type="Pfam" id="PF11883">
    <property type="entry name" value="DUF3403"/>
    <property type="match status" value="1"/>
</dbReference>
<evidence type="ECO:0000256" key="2">
    <source>
        <dbReference type="ARBA" id="ARBA00022527"/>
    </source>
</evidence>
<dbReference type="Proteomes" id="UP001293593">
    <property type="component" value="Unassembled WGS sequence"/>
</dbReference>
<dbReference type="GO" id="GO:0005524">
    <property type="term" value="F:ATP binding"/>
    <property type="evidence" value="ECO:0007669"/>
    <property type="project" value="UniProtKB-KW"/>
</dbReference>
<comment type="catalytic activity">
    <reaction evidence="10">
        <text>L-threonyl-[protein] + ATP = O-phospho-L-threonyl-[protein] + ADP + H(+)</text>
        <dbReference type="Rhea" id="RHEA:46608"/>
        <dbReference type="Rhea" id="RHEA-COMP:11060"/>
        <dbReference type="Rhea" id="RHEA-COMP:11605"/>
        <dbReference type="ChEBI" id="CHEBI:15378"/>
        <dbReference type="ChEBI" id="CHEBI:30013"/>
        <dbReference type="ChEBI" id="CHEBI:30616"/>
        <dbReference type="ChEBI" id="CHEBI:61977"/>
        <dbReference type="ChEBI" id="CHEBI:456216"/>
        <dbReference type="EC" id="2.7.11.1"/>
    </reaction>
</comment>
<dbReference type="CDD" id="cd14066">
    <property type="entry name" value="STKc_IRAK"/>
    <property type="match status" value="1"/>
</dbReference>
<dbReference type="FunFam" id="1.10.510.10:FF:000060">
    <property type="entry name" value="G-type lectin S-receptor-like serine/threonine-protein kinase"/>
    <property type="match status" value="1"/>
</dbReference>
<dbReference type="InterPro" id="IPR011009">
    <property type="entry name" value="Kinase-like_dom_sf"/>
</dbReference>
<dbReference type="FunFam" id="3.30.200.20:FF:000195">
    <property type="entry name" value="G-type lectin S-receptor-like serine/threonine-protein kinase"/>
    <property type="match status" value="1"/>
</dbReference>
<accession>A0AAE1NBK1</accession>
<evidence type="ECO:0000256" key="7">
    <source>
        <dbReference type="ARBA" id="ARBA00022840"/>
    </source>
</evidence>
<dbReference type="PROSITE" id="PS00108">
    <property type="entry name" value="PROTEIN_KINASE_ST"/>
    <property type="match status" value="1"/>
</dbReference>
<dbReference type="EMBL" id="JAWXYG010000001">
    <property type="protein sequence ID" value="KAK4285676.1"/>
    <property type="molecule type" value="Genomic_DNA"/>
</dbReference>
<keyword evidence="8" id="KW-1015">Disulfide bond</keyword>
<dbReference type="PROSITE" id="PS50011">
    <property type="entry name" value="PROTEIN_KINASE_DOM"/>
    <property type="match status" value="1"/>
</dbReference>
<dbReference type="Pfam" id="PF07714">
    <property type="entry name" value="PK_Tyr_Ser-Thr"/>
    <property type="match status" value="1"/>
</dbReference>
<feature type="domain" description="Protein kinase" evidence="13">
    <location>
        <begin position="315"/>
        <end position="595"/>
    </location>
</feature>
<comment type="caution">
    <text evidence="14">The sequence shown here is derived from an EMBL/GenBank/DDBJ whole genome shotgun (WGS) entry which is preliminary data.</text>
</comment>
<dbReference type="InterPro" id="IPR008271">
    <property type="entry name" value="Ser/Thr_kinase_AS"/>
</dbReference>
<evidence type="ECO:0000256" key="8">
    <source>
        <dbReference type="ARBA" id="ARBA00023157"/>
    </source>
</evidence>
<proteinExistence type="predicted"/>